<feature type="region of interest" description="Disordered" evidence="1">
    <location>
        <begin position="753"/>
        <end position="780"/>
    </location>
</feature>
<evidence type="ECO:0000313" key="2">
    <source>
        <dbReference type="EMBL" id="CAH2350664.1"/>
    </source>
</evidence>
<evidence type="ECO:0000256" key="1">
    <source>
        <dbReference type="SAM" id="MobiDB-lite"/>
    </source>
</evidence>
<dbReference type="PANTHER" id="PTHR37287:SF1">
    <property type="entry name" value="INO EIGHTY SUBUNIT 1"/>
    <property type="match status" value="1"/>
</dbReference>
<protein>
    <recommendedName>
        <fullName evidence="4">Ino eighty subunit 1</fullName>
    </recommendedName>
</protein>
<name>A0A9P0QL43_9ASCO</name>
<evidence type="ECO:0008006" key="4">
    <source>
        <dbReference type="Google" id="ProtNLM"/>
    </source>
</evidence>
<reference evidence="2" key="1">
    <citation type="submission" date="2022-03" db="EMBL/GenBank/DDBJ databases">
        <authorList>
            <person name="Legras J.-L."/>
            <person name="Devillers H."/>
            <person name="Grondin C."/>
        </authorList>
    </citation>
    <scope>NUCLEOTIDE SEQUENCE</scope>
    <source>
        <strain evidence="2">CLIB 1423</strain>
    </source>
</reference>
<dbReference type="GO" id="GO:0031011">
    <property type="term" value="C:Ino80 complex"/>
    <property type="evidence" value="ECO:0007669"/>
    <property type="project" value="InterPro"/>
</dbReference>
<dbReference type="EMBL" id="CAKXYY010000002">
    <property type="protein sequence ID" value="CAH2350664.1"/>
    <property type="molecule type" value="Genomic_DNA"/>
</dbReference>
<feature type="region of interest" description="Disordered" evidence="1">
    <location>
        <begin position="457"/>
        <end position="488"/>
    </location>
</feature>
<sequence length="850" mass="95838">MTTYDAIKDEVVESDSNRPPVPKSHNSVMEIKQLTAPAPAPASQASVAVATQQHHGESQSQRISDLMNPTPPVEPQPVVLVEPVQQPAIVPAPTEAPPTVAPQEPTTPYKQQNSMRVSDMVNSDQDPTEDQSMIDDDPESPDRVRTILTHPDDYVPYVPKPRTARRSVVLPSARTYKHLKKKDGEPFWRRDIQYEFQKHIFDNKQKVFTNPFEDPFIPGYINEPKFTFAELYVRTLAESGKCSKILKERLLKETEMGISVSKVCLLVNSGRMNTTINFVPEMRSTLRTYHSIPSLQADPVHGGSKPLQDTPRLKSILKSVSDGIEPYKILEDLLRHPKRDKPNTNVIDLIFLLSNHTHGIKYYVEDVSTENSFMDFFLNTHIHPQNRAQRFLWLMYTYLETSFSNDELIDNPFGDGSGLPRIPNVQTISPEEIAKYDVDTDFERKYSEEMIILRQRYLTDEEHNSTPKRGNKSRKDKEEEEEIMQAQQETTAAIAGASMENGTTNGEANGGTVAGWEEYDDKKRHLDDMDEIKKRAKKTVPFSASISSPLAHSVVSANNRHLEDADNEGYQDHITSEGNAISTNGIVSKDGHAAHSNNQVIMSSSHYGNNGVASPFTALGAHTSRMKNSDHNPEFPIENLDAILDKLQELSSTNIAPHNRTSMASHLNILNKSKPQIRQYRSNAKISNQEFINKTEELKEKINKYFQYKKSLNNGLLGMEWENIRYDLINGIESFAYKQQGKAFHSLLQQKNPGEKVSEQNSVSTSAMGSSSGSSASATNEPDEIGFGFVPIYDFNKINELNIFVKNLIRNSNESLAIEESKSLRKNKPLNKNYIKFNLAEGKTDINLEF</sequence>
<proteinExistence type="predicted"/>
<feature type="region of interest" description="Disordered" evidence="1">
    <location>
        <begin position="1"/>
        <end position="76"/>
    </location>
</feature>
<feature type="compositionally biased region" description="Polar residues" evidence="1">
    <location>
        <begin position="109"/>
        <end position="125"/>
    </location>
</feature>
<dbReference type="InterPro" id="IPR038014">
    <property type="entry name" value="Ies1"/>
</dbReference>
<dbReference type="OrthoDB" id="5413003at2759"/>
<feature type="compositionally biased region" description="Low complexity" evidence="1">
    <location>
        <begin position="762"/>
        <end position="779"/>
    </location>
</feature>
<dbReference type="Proteomes" id="UP000837801">
    <property type="component" value="Unassembled WGS sequence"/>
</dbReference>
<keyword evidence="3" id="KW-1185">Reference proteome</keyword>
<accession>A0A9P0QL43</accession>
<feature type="compositionally biased region" description="Acidic residues" evidence="1">
    <location>
        <begin position="126"/>
        <end position="139"/>
    </location>
</feature>
<gene>
    <name evidence="2" type="ORF">CLIB1423_02S02322</name>
</gene>
<organism evidence="2 3">
    <name type="scientific">[Candida] railenensis</name>
    <dbReference type="NCBI Taxonomy" id="45579"/>
    <lineage>
        <taxon>Eukaryota</taxon>
        <taxon>Fungi</taxon>
        <taxon>Dikarya</taxon>
        <taxon>Ascomycota</taxon>
        <taxon>Saccharomycotina</taxon>
        <taxon>Pichiomycetes</taxon>
        <taxon>Debaryomycetaceae</taxon>
        <taxon>Kurtzmaniella</taxon>
    </lineage>
</organism>
<feature type="region of interest" description="Disordered" evidence="1">
    <location>
        <begin position="90"/>
        <end position="141"/>
    </location>
</feature>
<comment type="caution">
    <text evidence="2">The sequence shown here is derived from an EMBL/GenBank/DDBJ whole genome shotgun (WGS) entry which is preliminary data.</text>
</comment>
<feature type="compositionally biased region" description="Basic and acidic residues" evidence="1">
    <location>
        <begin position="1"/>
        <end position="11"/>
    </location>
</feature>
<dbReference type="PANTHER" id="PTHR37287">
    <property type="entry name" value="INO EIGHTY SUBUNIT 1"/>
    <property type="match status" value="1"/>
</dbReference>
<dbReference type="AlphaFoldDB" id="A0A9P0QL43"/>
<feature type="compositionally biased region" description="Low complexity" evidence="1">
    <location>
        <begin position="35"/>
        <end position="53"/>
    </location>
</feature>
<evidence type="ECO:0000313" key="3">
    <source>
        <dbReference type="Proteomes" id="UP000837801"/>
    </source>
</evidence>